<name>W0E9Q8_9FIRM</name>
<dbReference type="SUPFAM" id="SSF55785">
    <property type="entry name" value="PYP-like sensor domain (PAS domain)"/>
    <property type="match status" value="1"/>
</dbReference>
<dbReference type="Pfam" id="PF02954">
    <property type="entry name" value="HTH_8"/>
    <property type="match status" value="1"/>
</dbReference>
<keyword evidence="8" id="KW-1185">Reference proteome</keyword>
<dbReference type="Gene3D" id="3.30.450.40">
    <property type="match status" value="1"/>
</dbReference>
<dbReference type="InterPro" id="IPR058031">
    <property type="entry name" value="AAA_lid_NorR"/>
</dbReference>
<organism evidence="7 8">
    <name type="scientific">Desulfitobacterium metallireducens DSM 15288</name>
    <dbReference type="NCBI Taxonomy" id="871968"/>
    <lineage>
        <taxon>Bacteria</taxon>
        <taxon>Bacillati</taxon>
        <taxon>Bacillota</taxon>
        <taxon>Clostridia</taxon>
        <taxon>Eubacteriales</taxon>
        <taxon>Desulfitobacteriaceae</taxon>
        <taxon>Desulfitobacterium</taxon>
    </lineage>
</organism>
<dbReference type="PROSITE" id="PS00688">
    <property type="entry name" value="SIGMA54_INTERACT_3"/>
    <property type="match status" value="1"/>
</dbReference>
<dbReference type="STRING" id="871968.DESME_00730"/>
<evidence type="ECO:0000256" key="4">
    <source>
        <dbReference type="ARBA" id="ARBA00023125"/>
    </source>
</evidence>
<protein>
    <submittedName>
        <fullName evidence="7">ArsR family transcriptional regulator</fullName>
    </submittedName>
</protein>
<dbReference type="AlphaFoldDB" id="W0E9Q8"/>
<dbReference type="SMART" id="SM00382">
    <property type="entry name" value="AAA"/>
    <property type="match status" value="1"/>
</dbReference>
<dbReference type="GO" id="GO:0006355">
    <property type="term" value="P:regulation of DNA-templated transcription"/>
    <property type="evidence" value="ECO:0007669"/>
    <property type="project" value="InterPro"/>
</dbReference>
<keyword evidence="5" id="KW-0804">Transcription</keyword>
<dbReference type="PROSITE" id="PS00675">
    <property type="entry name" value="SIGMA54_INTERACT_1"/>
    <property type="match status" value="1"/>
</dbReference>
<dbReference type="CDD" id="cd00009">
    <property type="entry name" value="AAA"/>
    <property type="match status" value="1"/>
</dbReference>
<dbReference type="Gene3D" id="3.40.50.300">
    <property type="entry name" value="P-loop containing nucleotide triphosphate hydrolases"/>
    <property type="match status" value="1"/>
</dbReference>
<dbReference type="Pfam" id="PF00158">
    <property type="entry name" value="Sigma54_activat"/>
    <property type="match status" value="1"/>
</dbReference>
<sequence>MSLPNPNLNYSNVSSDRFSSEQYPLITQKRWEAIVECKKRFLQNEESYCNDYLRKEIVESWQKSRKLGIDPNIKLTKSKMNSAEYKKIVENNRSLIEIISPLLNTFKNMAIFTSGYILYLCDRDGTFLIQEGEMGRIPTEGLVWDENTIGTCVHSLCVSLKRPVQMMGPEHYNVALNNILAFAAPIMNEAGEIIATLILGQPLIDRPWLESFQNANSHTLGLITSLAVAVEGQLKLIHSNISVKESYQNLKIAHENLSLSHATMKAISNFMDEGIIAIDRTGTIIHTNQEGARIFKIEMGEKGNRNIKEFLCSHSRLRSLIEEGRSTTIEEPLCIENDEHSYMIHIQPIFSPGTEHIDVAVLRFNPVEKINAMVASRSGAVANYNFEDLMGKSKELKRSIDLAQRFANLTDNILLIGESGTGKELFAQAIHNTYRPQGPFMAVNCAAMPRELIESELFGYEGGSFTGAERSGRPGKIELANGGTLFLDEIGDMPLEIQAVLLRTLEDKQVMRVGGRRYKKVDFRLISATNKDLYSMVKEKQYREDLYFRLSVLTINIPPLRNRGNDIEILYKYFIEKYCKKQGWKIPKITPETEKIINEYKWPGNVRQLQNAMTYAVNTAQKGQITPDCLPNYIMTDTTPISNDKMAKDEMLRLDNLEKMAIETALLRSDNNMDRAVEILGISRSTLYRKLKEYQIQHKI</sequence>
<dbReference type="InterPro" id="IPR025662">
    <property type="entry name" value="Sigma_54_int_dom_ATP-bd_1"/>
</dbReference>
<accession>W0E9Q8</accession>
<keyword evidence="1" id="KW-0547">Nucleotide-binding</keyword>
<dbReference type="GO" id="GO:0005524">
    <property type="term" value="F:ATP binding"/>
    <property type="evidence" value="ECO:0007669"/>
    <property type="project" value="UniProtKB-KW"/>
</dbReference>
<evidence type="ECO:0000256" key="2">
    <source>
        <dbReference type="ARBA" id="ARBA00022840"/>
    </source>
</evidence>
<dbReference type="PROSITE" id="PS00676">
    <property type="entry name" value="SIGMA54_INTERACT_2"/>
    <property type="match status" value="1"/>
</dbReference>
<dbReference type="InterPro" id="IPR025944">
    <property type="entry name" value="Sigma_54_int_dom_CS"/>
</dbReference>
<dbReference type="InterPro" id="IPR002197">
    <property type="entry name" value="HTH_Fis"/>
</dbReference>
<dbReference type="RefSeq" id="WP_006718685.1">
    <property type="nucleotide sequence ID" value="NZ_CP007032.1"/>
</dbReference>
<proteinExistence type="predicted"/>
<dbReference type="HOGENOM" id="CLU_000445_8_12_9"/>
<dbReference type="InterPro" id="IPR027417">
    <property type="entry name" value="P-loop_NTPase"/>
</dbReference>
<keyword evidence="2" id="KW-0067">ATP-binding</keyword>
<feature type="domain" description="Sigma-54 factor interaction" evidence="6">
    <location>
        <begin position="389"/>
        <end position="618"/>
    </location>
</feature>
<dbReference type="Proteomes" id="UP000010847">
    <property type="component" value="Chromosome"/>
</dbReference>
<dbReference type="Pfam" id="PF25601">
    <property type="entry name" value="AAA_lid_14"/>
    <property type="match status" value="1"/>
</dbReference>
<dbReference type="Gene3D" id="3.30.450.20">
    <property type="entry name" value="PAS domain"/>
    <property type="match status" value="1"/>
</dbReference>
<dbReference type="SUPFAM" id="SSF52540">
    <property type="entry name" value="P-loop containing nucleoside triphosphate hydrolases"/>
    <property type="match status" value="1"/>
</dbReference>
<dbReference type="PANTHER" id="PTHR32071">
    <property type="entry name" value="TRANSCRIPTIONAL REGULATORY PROTEIN"/>
    <property type="match status" value="1"/>
</dbReference>
<dbReference type="GO" id="GO:0043565">
    <property type="term" value="F:sequence-specific DNA binding"/>
    <property type="evidence" value="ECO:0007669"/>
    <property type="project" value="InterPro"/>
</dbReference>
<dbReference type="SUPFAM" id="SSF46689">
    <property type="entry name" value="Homeodomain-like"/>
    <property type="match status" value="1"/>
</dbReference>
<dbReference type="PANTHER" id="PTHR32071:SF57">
    <property type="entry name" value="C4-DICARBOXYLATE TRANSPORT TRANSCRIPTIONAL REGULATORY PROTEIN DCTD"/>
    <property type="match status" value="1"/>
</dbReference>
<dbReference type="FunFam" id="3.40.50.300:FF:000006">
    <property type="entry name" value="DNA-binding transcriptional regulator NtrC"/>
    <property type="match status" value="1"/>
</dbReference>
<evidence type="ECO:0000256" key="3">
    <source>
        <dbReference type="ARBA" id="ARBA00023015"/>
    </source>
</evidence>
<keyword evidence="4" id="KW-0238">DNA-binding</keyword>
<dbReference type="InterPro" id="IPR009057">
    <property type="entry name" value="Homeodomain-like_sf"/>
</dbReference>
<evidence type="ECO:0000313" key="8">
    <source>
        <dbReference type="Proteomes" id="UP000010847"/>
    </source>
</evidence>
<evidence type="ECO:0000256" key="1">
    <source>
        <dbReference type="ARBA" id="ARBA00022741"/>
    </source>
</evidence>
<dbReference type="InterPro" id="IPR029016">
    <property type="entry name" value="GAF-like_dom_sf"/>
</dbReference>
<dbReference type="InterPro" id="IPR035965">
    <property type="entry name" value="PAS-like_dom_sf"/>
</dbReference>
<dbReference type="PROSITE" id="PS50045">
    <property type="entry name" value="SIGMA54_INTERACT_4"/>
    <property type="match status" value="1"/>
</dbReference>
<dbReference type="EMBL" id="CP007032">
    <property type="protein sequence ID" value="AHF05781.1"/>
    <property type="molecule type" value="Genomic_DNA"/>
</dbReference>
<dbReference type="Gene3D" id="1.10.10.60">
    <property type="entry name" value="Homeodomain-like"/>
    <property type="match status" value="1"/>
</dbReference>
<evidence type="ECO:0000259" key="6">
    <source>
        <dbReference type="PROSITE" id="PS50045"/>
    </source>
</evidence>
<dbReference type="eggNOG" id="COG3284">
    <property type="taxonomic scope" value="Bacteria"/>
</dbReference>
<reference evidence="7 8" key="1">
    <citation type="submission" date="2013-12" db="EMBL/GenBank/DDBJ databases">
        <authorList>
            <consortium name="DOE Joint Genome Institute"/>
            <person name="Smidt H."/>
            <person name="Huntemann M."/>
            <person name="Han J."/>
            <person name="Chen A."/>
            <person name="Kyrpides N."/>
            <person name="Mavromatis K."/>
            <person name="Markowitz V."/>
            <person name="Palaniappan K."/>
            <person name="Ivanova N."/>
            <person name="Schaumberg A."/>
            <person name="Pati A."/>
            <person name="Liolios K."/>
            <person name="Nordberg H.P."/>
            <person name="Cantor M.N."/>
            <person name="Hua S.X."/>
            <person name="Woyke T."/>
        </authorList>
    </citation>
    <scope>NUCLEOTIDE SEQUENCE [LARGE SCALE GENOMIC DNA]</scope>
    <source>
        <strain evidence="8">DSM 15288</strain>
    </source>
</reference>
<dbReference type="PRINTS" id="PR01590">
    <property type="entry name" value="HTHFIS"/>
</dbReference>
<evidence type="ECO:0000256" key="5">
    <source>
        <dbReference type="ARBA" id="ARBA00023163"/>
    </source>
</evidence>
<gene>
    <name evidence="7" type="ORF">DESME_00730</name>
</gene>
<dbReference type="KEGG" id="dmt:DESME_00730"/>
<dbReference type="InterPro" id="IPR002078">
    <property type="entry name" value="Sigma_54_int"/>
</dbReference>
<dbReference type="InterPro" id="IPR003593">
    <property type="entry name" value="AAA+_ATPase"/>
</dbReference>
<dbReference type="InterPro" id="IPR025943">
    <property type="entry name" value="Sigma_54_int_dom_ATP-bd_2"/>
</dbReference>
<evidence type="ECO:0000313" key="7">
    <source>
        <dbReference type="EMBL" id="AHF05781.1"/>
    </source>
</evidence>
<dbReference type="Gene3D" id="1.10.8.60">
    <property type="match status" value="1"/>
</dbReference>
<keyword evidence="3" id="KW-0805">Transcription regulation</keyword>